<reference evidence="2 3" key="1">
    <citation type="journal article" date="2014" name="Genome Announc.">
        <title>Draft Genome Sequence of Kocuria palustris PEL.</title>
        <authorList>
            <person name="Sharma G."/>
            <person name="Khatri I."/>
            <person name="Subramanian S."/>
        </authorList>
    </citation>
    <scope>NUCLEOTIDE SEQUENCE [LARGE SCALE GENOMIC DNA]</scope>
    <source>
        <strain evidence="2 3">PEL</strain>
    </source>
</reference>
<dbReference type="AlphaFoldDB" id="M2XYZ6"/>
<protein>
    <submittedName>
        <fullName evidence="2">Uncharacterized protein</fullName>
    </submittedName>
</protein>
<organism evidence="2 3">
    <name type="scientific">Kocuria palustris PEL</name>
    <dbReference type="NCBI Taxonomy" id="1236550"/>
    <lineage>
        <taxon>Bacteria</taxon>
        <taxon>Bacillati</taxon>
        <taxon>Actinomycetota</taxon>
        <taxon>Actinomycetes</taxon>
        <taxon>Micrococcales</taxon>
        <taxon>Micrococcaceae</taxon>
        <taxon>Kocuria</taxon>
    </lineage>
</organism>
<dbReference type="Proteomes" id="UP000009877">
    <property type="component" value="Unassembled WGS sequence"/>
</dbReference>
<gene>
    <name evidence="2" type="ORF">C884_00108</name>
</gene>
<accession>M2XYZ6</accession>
<keyword evidence="3" id="KW-1185">Reference proteome</keyword>
<feature type="region of interest" description="Disordered" evidence="1">
    <location>
        <begin position="1"/>
        <end position="23"/>
    </location>
</feature>
<sequence>MLDRAGERTLIGPRRGGQVQADLGRCPPLHLRVDSSRPLPVPVPTPRETLGALTSGAAWGS</sequence>
<proteinExistence type="predicted"/>
<evidence type="ECO:0000313" key="3">
    <source>
        <dbReference type="Proteomes" id="UP000009877"/>
    </source>
</evidence>
<dbReference type="EMBL" id="ANHZ02000001">
    <property type="protein sequence ID" value="EME37913.1"/>
    <property type="molecule type" value="Genomic_DNA"/>
</dbReference>
<name>M2XYZ6_9MICC</name>
<evidence type="ECO:0000256" key="1">
    <source>
        <dbReference type="SAM" id="MobiDB-lite"/>
    </source>
</evidence>
<evidence type="ECO:0000313" key="2">
    <source>
        <dbReference type="EMBL" id="EME37913.1"/>
    </source>
</evidence>
<comment type="caution">
    <text evidence="2">The sequence shown here is derived from an EMBL/GenBank/DDBJ whole genome shotgun (WGS) entry which is preliminary data.</text>
</comment>
<feature type="region of interest" description="Disordered" evidence="1">
    <location>
        <begin position="37"/>
        <end position="61"/>
    </location>
</feature>